<evidence type="ECO:0000313" key="8">
    <source>
        <dbReference type="Proteomes" id="UP000077755"/>
    </source>
</evidence>
<organism evidence="6">
    <name type="scientific">Daucus carota subsp. sativus</name>
    <name type="common">Carrot</name>
    <dbReference type="NCBI Taxonomy" id="79200"/>
    <lineage>
        <taxon>Eukaryota</taxon>
        <taxon>Viridiplantae</taxon>
        <taxon>Streptophyta</taxon>
        <taxon>Embryophyta</taxon>
        <taxon>Tracheophyta</taxon>
        <taxon>Spermatophyta</taxon>
        <taxon>Magnoliopsida</taxon>
        <taxon>eudicotyledons</taxon>
        <taxon>Gunneridae</taxon>
        <taxon>Pentapetalae</taxon>
        <taxon>asterids</taxon>
        <taxon>campanulids</taxon>
        <taxon>Apiales</taxon>
        <taxon>Apiaceae</taxon>
        <taxon>Apioideae</taxon>
        <taxon>Scandiceae</taxon>
        <taxon>Daucinae</taxon>
        <taxon>Daucus</taxon>
        <taxon>Daucus sect. Daucus</taxon>
    </lineage>
</organism>
<dbReference type="KEGG" id="dcr:108204948"/>
<feature type="domain" description="Pseudouridine synthase RsuA/RluA-like" evidence="5">
    <location>
        <begin position="172"/>
        <end position="342"/>
    </location>
</feature>
<dbReference type="GO" id="GO:0005739">
    <property type="term" value="C:mitochondrion"/>
    <property type="evidence" value="ECO:0007669"/>
    <property type="project" value="UniProtKB-SubCell"/>
</dbReference>
<dbReference type="AlphaFoldDB" id="A0A166GI08"/>
<protein>
    <recommendedName>
        <fullName evidence="5">Pseudouridine synthase RsuA/RluA-like domain-containing protein</fullName>
    </recommendedName>
</protein>
<dbReference type="PANTHER" id="PTHR21600">
    <property type="entry name" value="MITOCHONDRIAL RNA PSEUDOURIDINE SYNTHASE"/>
    <property type="match status" value="1"/>
</dbReference>
<dbReference type="STRING" id="79200.A0A166GI08"/>
<dbReference type="GO" id="GO:0009982">
    <property type="term" value="F:pseudouridine synthase activity"/>
    <property type="evidence" value="ECO:0007669"/>
    <property type="project" value="InterPro"/>
</dbReference>
<dbReference type="InterPro" id="IPR050188">
    <property type="entry name" value="RluA_PseudoU_synthase"/>
</dbReference>
<gene>
    <name evidence="6" type="ORF">DCAR_001645</name>
    <name evidence="7" type="ORF">DCAR_0101603</name>
</gene>
<comment type="similarity">
    <text evidence="2">Belongs to the pseudouridine synthase RluA family.</text>
</comment>
<dbReference type="Proteomes" id="UP000077755">
    <property type="component" value="Chromosome 1"/>
</dbReference>
<dbReference type="InterPro" id="IPR020103">
    <property type="entry name" value="PsdUridine_synth_cat_dom_sf"/>
</dbReference>
<dbReference type="CDD" id="cd02869">
    <property type="entry name" value="PseudoU_synth_RluA_like"/>
    <property type="match status" value="1"/>
</dbReference>
<evidence type="ECO:0000259" key="5">
    <source>
        <dbReference type="Pfam" id="PF00849"/>
    </source>
</evidence>
<dbReference type="PANTHER" id="PTHR21600:SF81">
    <property type="entry name" value="21S RRNA PSEUDOURIDINE(2819) SYNTHASE"/>
    <property type="match status" value="1"/>
</dbReference>
<dbReference type="OMA" id="GRQAHQK"/>
<evidence type="ECO:0000256" key="4">
    <source>
        <dbReference type="ARBA" id="ARBA00023235"/>
    </source>
</evidence>
<keyword evidence="3" id="KW-0496">Mitochondrion</keyword>
<dbReference type="GO" id="GO:0003723">
    <property type="term" value="F:RNA binding"/>
    <property type="evidence" value="ECO:0007669"/>
    <property type="project" value="InterPro"/>
</dbReference>
<name>A0A166GI08_DAUCS</name>
<dbReference type="OrthoDB" id="428658at2759"/>
<dbReference type="Pfam" id="PF00849">
    <property type="entry name" value="PseudoU_synth_2"/>
    <property type="match status" value="1"/>
</dbReference>
<evidence type="ECO:0000313" key="6">
    <source>
        <dbReference type="EMBL" id="KZN08989.1"/>
    </source>
</evidence>
<sequence length="453" mass="51390">MAHFRRLFLRPSLPTSPAPCIHFTTATDRKTEGKWLTLPPYTHTIDASALGKQIYSRNSAETQGETTALKWIIKCCPQLPRSLVQKLFRLRQVRRESIDFSSSDVGGLAQERRVKRVGAKDAMQYGDKIFLPKTVEELSSAKTEKAEKVEGRYNEEEQKFVQSLELYKDSAIIVVNKPHGMPVQGGVGIKRSLDELAGAYLRQDNSESPRLVHRLDRDSSGILVMGRTQLSTTILHSIFREKTFGASTEDLEEKKEILQRKYWALVFGCPRRRQGNISLPLGKVVMDDGKSERITVVDNANSMPSQHAITEYRVIGSSSHGYTWLELCPRTGRKHQLRVHCAEVLGTPIVGDFKYGWQAHRKYFPSSNVEENLDEKLLKGKKIPFGLELEHGSISDKRPKLHLHCKEMTLPNVSTALDRAQRCSPQNFANLESLKLDAPLPYHMQRSWDILNS</sequence>
<dbReference type="SUPFAM" id="SSF55120">
    <property type="entry name" value="Pseudouridine synthase"/>
    <property type="match status" value="1"/>
</dbReference>
<evidence type="ECO:0000256" key="1">
    <source>
        <dbReference type="ARBA" id="ARBA00004173"/>
    </source>
</evidence>
<reference evidence="6" key="1">
    <citation type="journal article" date="2016" name="Nat. Genet.">
        <title>A high-quality carrot genome assembly provides new insights into carotenoid accumulation and asterid genome evolution.</title>
        <authorList>
            <person name="Iorizzo M."/>
            <person name="Ellison S."/>
            <person name="Senalik D."/>
            <person name="Zeng P."/>
            <person name="Satapoomin P."/>
            <person name="Huang J."/>
            <person name="Bowman M."/>
            <person name="Iovene M."/>
            <person name="Sanseverino W."/>
            <person name="Cavagnaro P."/>
            <person name="Yildiz M."/>
            <person name="Macko-Podgorni A."/>
            <person name="Moranska E."/>
            <person name="Grzebelus E."/>
            <person name="Grzebelus D."/>
            <person name="Ashrafi H."/>
            <person name="Zheng Z."/>
            <person name="Cheng S."/>
            <person name="Spooner D."/>
            <person name="Van Deynze A."/>
            <person name="Simon P."/>
        </authorList>
    </citation>
    <scope>NUCLEOTIDE SEQUENCE [LARGE SCALE GENOMIC DNA]</scope>
    <source>
        <tissue evidence="6">Leaf</tissue>
    </source>
</reference>
<reference evidence="7" key="2">
    <citation type="submission" date="2022-03" db="EMBL/GenBank/DDBJ databases">
        <title>Draft title - Genomic analysis of global carrot germplasm unveils the trajectory of domestication and the origin of high carotenoid orange carrot.</title>
        <authorList>
            <person name="Iorizzo M."/>
            <person name="Ellison S."/>
            <person name="Senalik D."/>
            <person name="Macko-Podgorni A."/>
            <person name="Grzebelus D."/>
            <person name="Bostan H."/>
            <person name="Rolling W."/>
            <person name="Curaba J."/>
            <person name="Simon P."/>
        </authorList>
    </citation>
    <scope>NUCLEOTIDE SEQUENCE</scope>
    <source>
        <tissue evidence="7">Leaf</tissue>
    </source>
</reference>
<dbReference type="InterPro" id="IPR006145">
    <property type="entry name" value="PsdUridine_synth_RsuA/RluA"/>
</dbReference>
<accession>A0A166GI08</accession>
<comment type="subcellular location">
    <subcellularLocation>
        <location evidence="1">Mitochondrion</location>
    </subcellularLocation>
</comment>
<keyword evidence="8" id="KW-1185">Reference proteome</keyword>
<evidence type="ECO:0000256" key="3">
    <source>
        <dbReference type="ARBA" id="ARBA00023128"/>
    </source>
</evidence>
<proteinExistence type="inferred from homology"/>
<dbReference type="EMBL" id="LNRQ01000001">
    <property type="protein sequence ID" value="KZN08989.1"/>
    <property type="molecule type" value="Genomic_DNA"/>
</dbReference>
<dbReference type="Gramene" id="KZN08989">
    <property type="protein sequence ID" value="KZN08989"/>
    <property type="gene ID" value="DCAR_001645"/>
</dbReference>
<dbReference type="EMBL" id="CP093343">
    <property type="protein sequence ID" value="WOG82439.1"/>
    <property type="molecule type" value="Genomic_DNA"/>
</dbReference>
<dbReference type="Gene3D" id="3.30.2350.10">
    <property type="entry name" value="Pseudouridine synthase"/>
    <property type="match status" value="1"/>
</dbReference>
<evidence type="ECO:0000256" key="2">
    <source>
        <dbReference type="ARBA" id="ARBA00010876"/>
    </source>
</evidence>
<evidence type="ECO:0000313" key="7">
    <source>
        <dbReference type="EMBL" id="WOG82439.1"/>
    </source>
</evidence>
<keyword evidence="4" id="KW-0413">Isomerase</keyword>
<dbReference type="GO" id="GO:0000455">
    <property type="term" value="P:enzyme-directed rRNA pseudouridine synthesis"/>
    <property type="evidence" value="ECO:0007669"/>
    <property type="project" value="TreeGrafter"/>
</dbReference>